<evidence type="ECO:0000256" key="1">
    <source>
        <dbReference type="ARBA" id="ARBA00022630"/>
    </source>
</evidence>
<dbReference type="InterPro" id="IPR050172">
    <property type="entry name" value="SsuD_RutA_monooxygenase"/>
</dbReference>
<dbReference type="InterPro" id="IPR011251">
    <property type="entry name" value="Luciferase-like_dom"/>
</dbReference>
<dbReference type="CDD" id="cd01094">
    <property type="entry name" value="Alkanesulfonate_monoxygenase"/>
    <property type="match status" value="1"/>
</dbReference>
<evidence type="ECO:0000256" key="4">
    <source>
        <dbReference type="ARBA" id="ARBA00023033"/>
    </source>
</evidence>
<evidence type="ECO:0000256" key="3">
    <source>
        <dbReference type="ARBA" id="ARBA00023002"/>
    </source>
</evidence>
<keyword evidence="3" id="KW-0560">Oxidoreductase</keyword>
<evidence type="ECO:0000313" key="7">
    <source>
        <dbReference type="Proteomes" id="UP001501251"/>
    </source>
</evidence>
<dbReference type="EMBL" id="BAABAQ010000013">
    <property type="protein sequence ID" value="GAA4203563.1"/>
    <property type="molecule type" value="Genomic_DNA"/>
</dbReference>
<reference evidence="7" key="1">
    <citation type="journal article" date="2019" name="Int. J. Syst. Evol. Microbiol.">
        <title>The Global Catalogue of Microorganisms (GCM) 10K type strain sequencing project: providing services to taxonomists for standard genome sequencing and annotation.</title>
        <authorList>
            <consortium name="The Broad Institute Genomics Platform"/>
            <consortium name="The Broad Institute Genome Sequencing Center for Infectious Disease"/>
            <person name="Wu L."/>
            <person name="Ma J."/>
        </authorList>
    </citation>
    <scope>NUCLEOTIDE SEQUENCE [LARGE SCALE GENOMIC DNA]</scope>
    <source>
        <strain evidence="7">JCM 17388</strain>
    </source>
</reference>
<dbReference type="InterPro" id="IPR036661">
    <property type="entry name" value="Luciferase-like_sf"/>
</dbReference>
<organism evidence="6 7">
    <name type="scientific">Streptosporangium oxazolinicum</name>
    <dbReference type="NCBI Taxonomy" id="909287"/>
    <lineage>
        <taxon>Bacteria</taxon>
        <taxon>Bacillati</taxon>
        <taxon>Actinomycetota</taxon>
        <taxon>Actinomycetes</taxon>
        <taxon>Streptosporangiales</taxon>
        <taxon>Streptosporangiaceae</taxon>
        <taxon>Streptosporangium</taxon>
    </lineage>
</organism>
<accession>A0ABP8BCH3</accession>
<evidence type="ECO:0000313" key="6">
    <source>
        <dbReference type="EMBL" id="GAA4203563.1"/>
    </source>
</evidence>
<dbReference type="Pfam" id="PF00296">
    <property type="entry name" value="Bac_luciferase"/>
    <property type="match status" value="1"/>
</dbReference>
<feature type="domain" description="Luciferase-like" evidence="5">
    <location>
        <begin position="38"/>
        <end position="342"/>
    </location>
</feature>
<keyword evidence="2" id="KW-0288">FMN</keyword>
<dbReference type="PANTHER" id="PTHR42847:SF4">
    <property type="entry name" value="ALKANESULFONATE MONOOXYGENASE-RELATED"/>
    <property type="match status" value="1"/>
</dbReference>
<proteinExistence type="predicted"/>
<gene>
    <name evidence="6" type="ORF">GCM10022252_61350</name>
</gene>
<evidence type="ECO:0000259" key="5">
    <source>
        <dbReference type="Pfam" id="PF00296"/>
    </source>
</evidence>
<comment type="caution">
    <text evidence="6">The sequence shown here is derived from an EMBL/GenBank/DDBJ whole genome shotgun (WGS) entry which is preliminary data.</text>
</comment>
<keyword evidence="4" id="KW-0503">Monooxygenase</keyword>
<evidence type="ECO:0000256" key="2">
    <source>
        <dbReference type="ARBA" id="ARBA00022643"/>
    </source>
</evidence>
<dbReference type="Proteomes" id="UP001501251">
    <property type="component" value="Unassembled WGS sequence"/>
</dbReference>
<keyword evidence="7" id="KW-1185">Reference proteome</keyword>
<protein>
    <submittedName>
        <fullName evidence="6">LLM class flavin-dependent oxidoreductase</fullName>
    </submittedName>
</protein>
<dbReference type="Gene3D" id="3.20.20.30">
    <property type="entry name" value="Luciferase-like domain"/>
    <property type="match status" value="1"/>
</dbReference>
<keyword evidence="1" id="KW-0285">Flavoprotein</keyword>
<sequence length="394" mass="42627">MTHDDHGSAMTNLTFHWFLPTYGDSRDIVGGGHGLPPGAAGGARPATLAYLRQIVHAAEHLGFVGALTPTGAWCEDAWLTTAMLTETTERLKFLVAFRPGLVTPTLAAQMGATFQRHSGGRLLLNVVTGGESHEQRAYGDFLDKDARYARTDEFLHIVRALWRGESVDFTGEHLRVEDARLNRVPDPVPDIYFGGSSPAAGRVAARHVDAYLTWGEPPAAVAEKITWVNGLAEAEGRTLRQGIRLHVISRDTADEAWAQARRLLDGIDPATIEKVQAGLARSESEGQRRMLALHGGSRDGLEISPNLWAGVGLVRGGAGTALVGSHTEVADRIEEYARLGITEFVMSGHPHVEEAYWFGEGVLPILHRRGVWEHPDAAPAHEPASIPFTSTGSS</sequence>
<name>A0ABP8BCH3_9ACTN</name>
<dbReference type="SUPFAM" id="SSF51679">
    <property type="entry name" value="Bacterial luciferase-like"/>
    <property type="match status" value="1"/>
</dbReference>
<dbReference type="PANTHER" id="PTHR42847">
    <property type="entry name" value="ALKANESULFONATE MONOOXYGENASE"/>
    <property type="match status" value="1"/>
</dbReference>